<sequence>MATAIILKVLLLLLPITAEGAADVLFKEWPPRKCEKKENRTVTLLRKDVYKTFMDKFNGKYYVALAIMDRVYSSATLDCLNRGEGPIAQDVVVTIHDRDVTLSTEQCEAIAMGVGGFPITAIHAAFRTGKTVAGAITAA</sequence>
<dbReference type="EMBL" id="JAVFWL010000006">
    <property type="protein sequence ID" value="KAK6760510.1"/>
    <property type="molecule type" value="Genomic_DNA"/>
</dbReference>
<dbReference type="Proteomes" id="UP001303046">
    <property type="component" value="Unassembled WGS sequence"/>
</dbReference>
<feature type="signal peptide" evidence="1">
    <location>
        <begin position="1"/>
        <end position="22"/>
    </location>
</feature>
<organism evidence="2 3">
    <name type="scientific">Necator americanus</name>
    <name type="common">Human hookworm</name>
    <dbReference type="NCBI Taxonomy" id="51031"/>
    <lineage>
        <taxon>Eukaryota</taxon>
        <taxon>Metazoa</taxon>
        <taxon>Ecdysozoa</taxon>
        <taxon>Nematoda</taxon>
        <taxon>Chromadorea</taxon>
        <taxon>Rhabditida</taxon>
        <taxon>Rhabditina</taxon>
        <taxon>Rhabditomorpha</taxon>
        <taxon>Strongyloidea</taxon>
        <taxon>Ancylostomatidae</taxon>
        <taxon>Bunostominae</taxon>
        <taxon>Necator</taxon>
    </lineage>
</organism>
<accession>A0ABR1ED29</accession>
<keyword evidence="3" id="KW-1185">Reference proteome</keyword>
<reference evidence="2 3" key="1">
    <citation type="submission" date="2023-08" db="EMBL/GenBank/DDBJ databases">
        <title>A Necator americanus chromosomal reference genome.</title>
        <authorList>
            <person name="Ilik V."/>
            <person name="Petrzelkova K.J."/>
            <person name="Pardy F."/>
            <person name="Fuh T."/>
            <person name="Niatou-Singa F.S."/>
            <person name="Gouil Q."/>
            <person name="Baker L."/>
            <person name="Ritchie M.E."/>
            <person name="Jex A.R."/>
            <person name="Gazzola D."/>
            <person name="Li H."/>
            <person name="Toshio Fujiwara R."/>
            <person name="Zhan B."/>
            <person name="Aroian R.V."/>
            <person name="Pafco B."/>
            <person name="Schwarz E.M."/>
        </authorList>
    </citation>
    <scope>NUCLEOTIDE SEQUENCE [LARGE SCALE GENOMIC DNA]</scope>
    <source>
        <strain evidence="2 3">Aroian</strain>
        <tissue evidence="2">Whole animal</tissue>
    </source>
</reference>
<name>A0ABR1ED29_NECAM</name>
<proteinExistence type="predicted"/>
<evidence type="ECO:0000313" key="2">
    <source>
        <dbReference type="EMBL" id="KAK6760510.1"/>
    </source>
</evidence>
<comment type="caution">
    <text evidence="2">The sequence shown here is derived from an EMBL/GenBank/DDBJ whole genome shotgun (WGS) entry which is preliminary data.</text>
</comment>
<evidence type="ECO:0000256" key="1">
    <source>
        <dbReference type="SAM" id="SignalP"/>
    </source>
</evidence>
<gene>
    <name evidence="2" type="primary">Necator_chrX.g21991</name>
    <name evidence="2" type="ORF">RB195_021830</name>
</gene>
<protein>
    <submittedName>
        <fullName evidence="2">Uncharacterized protein</fullName>
    </submittedName>
</protein>
<feature type="chain" id="PRO_5046189459" evidence="1">
    <location>
        <begin position="23"/>
        <end position="139"/>
    </location>
</feature>
<evidence type="ECO:0000313" key="3">
    <source>
        <dbReference type="Proteomes" id="UP001303046"/>
    </source>
</evidence>
<keyword evidence="1" id="KW-0732">Signal</keyword>